<feature type="compositionally biased region" description="Low complexity" evidence="1">
    <location>
        <begin position="148"/>
        <end position="161"/>
    </location>
</feature>
<dbReference type="PROSITE" id="PS51419">
    <property type="entry name" value="RAB"/>
    <property type="match status" value="1"/>
</dbReference>
<dbReference type="Proteomes" id="UP000189580">
    <property type="component" value="Chromosome d"/>
</dbReference>
<organism evidence="2 3">
    <name type="scientific">Sugiyamaella lignohabitans</name>
    <dbReference type="NCBI Taxonomy" id="796027"/>
    <lineage>
        <taxon>Eukaryota</taxon>
        <taxon>Fungi</taxon>
        <taxon>Dikarya</taxon>
        <taxon>Ascomycota</taxon>
        <taxon>Saccharomycotina</taxon>
        <taxon>Dipodascomycetes</taxon>
        <taxon>Dipodascales</taxon>
        <taxon>Trichomonascaceae</taxon>
        <taxon>Sugiyamaella</taxon>
    </lineage>
</organism>
<dbReference type="GO" id="GO:0003924">
    <property type="term" value="F:GTPase activity"/>
    <property type="evidence" value="ECO:0007669"/>
    <property type="project" value="InterPro"/>
</dbReference>
<dbReference type="GeneID" id="30037056"/>
<dbReference type="InterPro" id="IPR050209">
    <property type="entry name" value="Rab_GTPases_membrane_traffic"/>
</dbReference>
<dbReference type="EMBL" id="CP014502">
    <property type="protein sequence ID" value="ANB13926.1"/>
    <property type="molecule type" value="Genomic_DNA"/>
</dbReference>
<dbReference type="PANTHER" id="PTHR47979">
    <property type="entry name" value="DRAB11-RELATED"/>
    <property type="match status" value="1"/>
</dbReference>
<dbReference type="SUPFAM" id="SSF52540">
    <property type="entry name" value="P-loop containing nucleoside triphosphate hydrolases"/>
    <property type="match status" value="1"/>
</dbReference>
<feature type="region of interest" description="Disordered" evidence="1">
    <location>
        <begin position="142"/>
        <end position="161"/>
    </location>
</feature>
<keyword evidence="3" id="KW-1185">Reference proteome</keyword>
<dbReference type="PROSITE" id="PS51421">
    <property type="entry name" value="RAS"/>
    <property type="match status" value="1"/>
</dbReference>
<reference evidence="2 3" key="1">
    <citation type="submission" date="2016-02" db="EMBL/GenBank/DDBJ databases">
        <title>Complete genome sequence and transcriptome regulation of the pentose utilising yeast Sugiyamaella lignohabitans.</title>
        <authorList>
            <person name="Bellasio M."/>
            <person name="Peymann A."/>
            <person name="Valli M."/>
            <person name="Sipitzky M."/>
            <person name="Graf A."/>
            <person name="Sauer M."/>
            <person name="Marx H."/>
            <person name="Mattanovich D."/>
        </authorList>
    </citation>
    <scope>NUCLEOTIDE SEQUENCE [LARGE SCALE GENOMIC DNA]</scope>
    <source>
        <strain evidence="2 3">CBS 10342</strain>
    </source>
</reference>
<dbReference type="RefSeq" id="XP_018736403.1">
    <property type="nucleotide sequence ID" value="XM_018881978.1"/>
</dbReference>
<dbReference type="InterPro" id="IPR001806">
    <property type="entry name" value="Small_GTPase"/>
</dbReference>
<dbReference type="PRINTS" id="PR00449">
    <property type="entry name" value="RASTRNSFRMNG"/>
</dbReference>
<name>A0A167ED73_9ASCO</name>
<evidence type="ECO:0000256" key="1">
    <source>
        <dbReference type="SAM" id="MobiDB-lite"/>
    </source>
</evidence>
<evidence type="ECO:0000313" key="2">
    <source>
        <dbReference type="EMBL" id="ANB13926.1"/>
    </source>
</evidence>
<dbReference type="KEGG" id="slb:AWJ20_4877"/>
<dbReference type="InterPro" id="IPR027417">
    <property type="entry name" value="P-loop_NTPase"/>
</dbReference>
<dbReference type="Pfam" id="PF00071">
    <property type="entry name" value="Ras"/>
    <property type="match status" value="1"/>
</dbReference>
<dbReference type="SMART" id="SM00175">
    <property type="entry name" value="RAB"/>
    <property type="match status" value="1"/>
</dbReference>
<proteinExistence type="predicted"/>
<dbReference type="OrthoDB" id="63533at2759"/>
<dbReference type="Gene3D" id="3.40.50.300">
    <property type="entry name" value="P-loop containing nucleotide triphosphate hydrolases"/>
    <property type="match status" value="1"/>
</dbReference>
<sequence length="161" mass="16588">MYYRNAQSALVVYDVTKPASFVKARHWVNELKAQASPGIVIALVGNKVDLVESDEDGSSGDAANGDGSAGSEGGSESARKVAIEEGKALAENEDLLFFETSAKSGLNVRQVFLAIANKIPQESGRRVATAVNGARTGADAGGRVDLNTPATASSSPSACNC</sequence>
<accession>A0A167ED73</accession>
<evidence type="ECO:0000313" key="3">
    <source>
        <dbReference type="Proteomes" id="UP000189580"/>
    </source>
</evidence>
<feature type="region of interest" description="Disordered" evidence="1">
    <location>
        <begin position="53"/>
        <end position="82"/>
    </location>
</feature>
<gene>
    <name evidence="2" type="primary">VPS21</name>
    <name evidence="2" type="ORF">AWJ20_4877</name>
</gene>
<dbReference type="GO" id="GO:0005525">
    <property type="term" value="F:GTP binding"/>
    <property type="evidence" value="ECO:0007669"/>
    <property type="project" value="InterPro"/>
</dbReference>
<dbReference type="AlphaFoldDB" id="A0A167ED73"/>
<protein>
    <submittedName>
        <fullName evidence="2">Rab family GTPase VPS21</fullName>
    </submittedName>
</protein>